<dbReference type="RefSeq" id="WP_146442275.1">
    <property type="nucleotide sequence ID" value="NZ_SJPR01000001.1"/>
</dbReference>
<evidence type="ECO:0000313" key="1">
    <source>
        <dbReference type="EMBL" id="TWT99482.1"/>
    </source>
</evidence>
<organism evidence="1 2">
    <name type="scientific">Botrimarina colliarenosi</name>
    <dbReference type="NCBI Taxonomy" id="2528001"/>
    <lineage>
        <taxon>Bacteria</taxon>
        <taxon>Pseudomonadati</taxon>
        <taxon>Planctomycetota</taxon>
        <taxon>Planctomycetia</taxon>
        <taxon>Pirellulales</taxon>
        <taxon>Lacipirellulaceae</taxon>
        <taxon>Botrimarina</taxon>
    </lineage>
</organism>
<dbReference type="Proteomes" id="UP000317421">
    <property type="component" value="Unassembled WGS sequence"/>
</dbReference>
<accession>A0A5C6AHG3</accession>
<protein>
    <submittedName>
        <fullName evidence="1">Uncharacterized protein</fullName>
    </submittedName>
</protein>
<reference evidence="1 2" key="1">
    <citation type="submission" date="2019-02" db="EMBL/GenBank/DDBJ databases">
        <title>Deep-cultivation of Planctomycetes and their phenomic and genomic characterization uncovers novel biology.</title>
        <authorList>
            <person name="Wiegand S."/>
            <person name="Jogler M."/>
            <person name="Boedeker C."/>
            <person name="Pinto D."/>
            <person name="Vollmers J."/>
            <person name="Rivas-Marin E."/>
            <person name="Kohn T."/>
            <person name="Peeters S.H."/>
            <person name="Heuer A."/>
            <person name="Rast P."/>
            <person name="Oberbeckmann S."/>
            <person name="Bunk B."/>
            <person name="Jeske O."/>
            <person name="Meyerdierks A."/>
            <person name="Storesund J.E."/>
            <person name="Kallscheuer N."/>
            <person name="Luecker S."/>
            <person name="Lage O.M."/>
            <person name="Pohl T."/>
            <person name="Merkel B.J."/>
            <person name="Hornburger P."/>
            <person name="Mueller R.-W."/>
            <person name="Bruemmer F."/>
            <person name="Labrenz M."/>
            <person name="Spormann A.M."/>
            <person name="Op Den Camp H."/>
            <person name="Overmann J."/>
            <person name="Amann R."/>
            <person name="Jetten M.S.M."/>
            <person name="Mascher T."/>
            <person name="Medema M.H."/>
            <person name="Devos D.P."/>
            <person name="Kaster A.-K."/>
            <person name="Ovreas L."/>
            <person name="Rohde M."/>
            <person name="Galperin M.Y."/>
            <person name="Jogler C."/>
        </authorList>
    </citation>
    <scope>NUCLEOTIDE SEQUENCE [LARGE SCALE GENOMIC DNA]</scope>
    <source>
        <strain evidence="1 2">Pla108</strain>
    </source>
</reference>
<dbReference type="OrthoDB" id="260046at2"/>
<proteinExistence type="predicted"/>
<sequence length="484" mass="52137">MRIADFKELERLVSDLYDEGLSPSEMARLEALLINNPSARTQYRSLVDTHLALSVASSSLEAEPQKKQANDAIATPMARAVAPSTSPPRAPSAWGWPLATAAALLLASSLVLIQSLGQISGDALSVHSQSRFADLATLPTVTHVSWEGPAFQSLADQSLPPMTVSPGAIRLRLKEGKTADGYVFCLRPGMSVDLVASFDATGENSLSIVELTGGQQSVTKKLTFHNAGEGPRPLHANPSAKNRRYGVLGHWTEINSGALPRFFLLTGVHKLAQPTPGEEWRLSELEVLLENDDAAHIGWDDSGPVPHAGESYQQDGDYDDLAASLFFSPLEGNRWTDASGLRVVSGDEDSRLEVPANLDEGFAFDLPPGAMAMVKGVSEARYPSGMVIVDADTNEVLWSRSKSRESNACLGAACISNHSLTSRALRVVGVHKPLASDASWRQSAMKTLYEQPRFTILGFDDSLGDEDYNDVRINLLMEGGQTSD</sequence>
<keyword evidence="2" id="KW-1185">Reference proteome</keyword>
<comment type="caution">
    <text evidence="1">The sequence shown here is derived from an EMBL/GenBank/DDBJ whole genome shotgun (WGS) entry which is preliminary data.</text>
</comment>
<dbReference type="EMBL" id="SJPR01000001">
    <property type="protein sequence ID" value="TWT99482.1"/>
    <property type="molecule type" value="Genomic_DNA"/>
</dbReference>
<gene>
    <name evidence="1" type="ORF">Pla108_04210</name>
</gene>
<evidence type="ECO:0000313" key="2">
    <source>
        <dbReference type="Proteomes" id="UP000317421"/>
    </source>
</evidence>
<dbReference type="AlphaFoldDB" id="A0A5C6AHG3"/>
<name>A0A5C6AHG3_9BACT</name>